<sequence>MKAKIYYLLRNVFNQKTRNKLKMVKYDLEKKLHPFKEKRYGNFSPQDLKEELEKKLPADFDTLMVHSSFNTMLPMYKGSPKELLELLISLCGPEKTLAMPAFFFGGRTYNYDVRRYFADRPDFYVDKMPSQMGVLTEIFRNYPGVSVSKHPTHRVCALGPKAKYLTSGHELCKTGCGKGSPFDKMSQDNTVILGLGVRYFHCMTQTHSVEDVLIETDRYPTKFESIQIPISLISGDEEAIPYSLLHPDKSGYQRKLHPMVRKILNKQDLFEWRYSGVDLFYARAKAVQEKLIAAAIDGRSAYHK</sequence>
<comment type="catalytic activity">
    <reaction evidence="5">
        <text>a 2-deoxystreptamine antibiotic + acetyl-CoA = an N(3)-acetyl-2-deoxystreptamine antibiotic + CoA + H(+)</text>
        <dbReference type="Rhea" id="RHEA:12665"/>
        <dbReference type="ChEBI" id="CHEBI:15378"/>
        <dbReference type="ChEBI" id="CHEBI:57287"/>
        <dbReference type="ChEBI" id="CHEBI:57288"/>
        <dbReference type="ChEBI" id="CHEBI:57921"/>
        <dbReference type="ChEBI" id="CHEBI:77452"/>
        <dbReference type="EC" id="2.3.1.81"/>
    </reaction>
</comment>
<evidence type="ECO:0000256" key="4">
    <source>
        <dbReference type="ARBA" id="ARBA00023315"/>
    </source>
</evidence>
<protein>
    <recommendedName>
        <fullName evidence="2 5">Aminoglycoside N(3)-acetyltransferase</fullName>
        <ecNumber evidence="5">2.3.1.-</ecNumber>
    </recommendedName>
</protein>
<evidence type="ECO:0000256" key="1">
    <source>
        <dbReference type="ARBA" id="ARBA00006383"/>
    </source>
</evidence>
<gene>
    <name evidence="6" type="ORF">QQ020_19130</name>
</gene>
<dbReference type="RefSeq" id="WP_346759534.1">
    <property type="nucleotide sequence ID" value="NZ_JAUJEB010000004.1"/>
</dbReference>
<reference evidence="6" key="1">
    <citation type="submission" date="2023-06" db="EMBL/GenBank/DDBJ databases">
        <title>Genomic of Agaribacillus aureum.</title>
        <authorList>
            <person name="Wang G."/>
        </authorList>
    </citation>
    <scope>NUCLEOTIDE SEQUENCE</scope>
    <source>
        <strain evidence="6">BMA12</strain>
    </source>
</reference>
<dbReference type="InterPro" id="IPR028345">
    <property type="entry name" value="Antibiotic_NAT-like"/>
</dbReference>
<keyword evidence="3 5" id="KW-0808">Transferase</keyword>
<keyword evidence="5" id="KW-0046">Antibiotic resistance</keyword>
<dbReference type="Pfam" id="PF02522">
    <property type="entry name" value="Antibiotic_NAT"/>
    <property type="match status" value="1"/>
</dbReference>
<comment type="similarity">
    <text evidence="1 5">Belongs to the antibiotic N-acetyltransferase family.</text>
</comment>
<dbReference type="PANTHER" id="PTHR11104">
    <property type="entry name" value="AMINOGLYCOSIDE N3-ACETYLTRANSFERASE"/>
    <property type="match status" value="1"/>
</dbReference>
<organism evidence="6 7">
    <name type="scientific">Agaribacillus aureus</name>
    <dbReference type="NCBI Taxonomy" id="3051825"/>
    <lineage>
        <taxon>Bacteria</taxon>
        <taxon>Pseudomonadati</taxon>
        <taxon>Bacteroidota</taxon>
        <taxon>Cytophagia</taxon>
        <taxon>Cytophagales</taxon>
        <taxon>Splendidivirgaceae</taxon>
        <taxon>Agaribacillus</taxon>
    </lineage>
</organism>
<dbReference type="Proteomes" id="UP001172083">
    <property type="component" value="Unassembled WGS sequence"/>
</dbReference>
<evidence type="ECO:0000256" key="5">
    <source>
        <dbReference type="RuleBase" id="RU365031"/>
    </source>
</evidence>
<dbReference type="InterPro" id="IPR003679">
    <property type="entry name" value="Amioglycoside_AcTrfase"/>
</dbReference>
<dbReference type="EC" id="2.3.1.-" evidence="5"/>
<keyword evidence="4 5" id="KW-0012">Acyltransferase</keyword>
<comment type="caution">
    <text evidence="6">The sequence shown here is derived from an EMBL/GenBank/DDBJ whole genome shotgun (WGS) entry which is preliminary data.</text>
</comment>
<dbReference type="EMBL" id="JAUJEB010000004">
    <property type="protein sequence ID" value="MDN5214199.1"/>
    <property type="molecule type" value="Genomic_DNA"/>
</dbReference>
<proteinExistence type="inferred from homology"/>
<evidence type="ECO:0000256" key="2">
    <source>
        <dbReference type="ARBA" id="ARBA00012882"/>
    </source>
</evidence>
<dbReference type="PANTHER" id="PTHR11104:SF0">
    <property type="entry name" value="SPBETA PROPHAGE-DERIVED AMINOGLYCOSIDE N(3')-ACETYLTRANSFERASE-LIKE PROTEIN YOKD"/>
    <property type="match status" value="1"/>
</dbReference>
<evidence type="ECO:0000313" key="6">
    <source>
        <dbReference type="EMBL" id="MDN5214199.1"/>
    </source>
</evidence>
<evidence type="ECO:0000256" key="3">
    <source>
        <dbReference type="ARBA" id="ARBA00022679"/>
    </source>
</evidence>
<name>A0ABT8L8W7_9BACT</name>
<accession>A0ABT8L8W7</accession>
<dbReference type="SUPFAM" id="SSF110710">
    <property type="entry name" value="TTHA0583/YokD-like"/>
    <property type="match status" value="1"/>
</dbReference>
<evidence type="ECO:0000313" key="7">
    <source>
        <dbReference type="Proteomes" id="UP001172083"/>
    </source>
</evidence>
<keyword evidence="7" id="KW-1185">Reference proteome</keyword>